<dbReference type="OrthoDB" id="996639at2759"/>
<protein>
    <recommendedName>
        <fullName evidence="3">Retrotransposon gag domain-containing protein</fullName>
    </recommendedName>
</protein>
<organism evidence="4 5">
    <name type="scientific">Hibiscus trionum</name>
    <name type="common">Flower of an hour</name>
    <dbReference type="NCBI Taxonomy" id="183268"/>
    <lineage>
        <taxon>Eukaryota</taxon>
        <taxon>Viridiplantae</taxon>
        <taxon>Streptophyta</taxon>
        <taxon>Embryophyta</taxon>
        <taxon>Tracheophyta</taxon>
        <taxon>Spermatophyta</taxon>
        <taxon>Magnoliopsida</taxon>
        <taxon>eudicotyledons</taxon>
        <taxon>Gunneridae</taxon>
        <taxon>Pentapetalae</taxon>
        <taxon>rosids</taxon>
        <taxon>malvids</taxon>
        <taxon>Malvales</taxon>
        <taxon>Malvaceae</taxon>
        <taxon>Malvoideae</taxon>
        <taxon>Hibiscus</taxon>
    </lineage>
</organism>
<proteinExistence type="predicted"/>
<accession>A0A9W7IVR8</accession>
<evidence type="ECO:0000313" key="5">
    <source>
        <dbReference type="Proteomes" id="UP001165190"/>
    </source>
</evidence>
<dbReference type="InterPro" id="IPR005162">
    <property type="entry name" value="Retrotrans_gag_dom"/>
</dbReference>
<dbReference type="PANTHER" id="PTHR33223">
    <property type="entry name" value="CCHC-TYPE DOMAIN-CONTAINING PROTEIN"/>
    <property type="match status" value="1"/>
</dbReference>
<dbReference type="PANTHER" id="PTHR33223:SF6">
    <property type="entry name" value="CCHC-TYPE DOMAIN-CONTAINING PROTEIN"/>
    <property type="match status" value="1"/>
</dbReference>
<dbReference type="SUPFAM" id="SSF58100">
    <property type="entry name" value="Bacterial hemolysins"/>
    <property type="match status" value="1"/>
</dbReference>
<name>A0A9W7IVR8_HIBTR</name>
<reference evidence="4" key="1">
    <citation type="submission" date="2023-05" db="EMBL/GenBank/DDBJ databases">
        <title>Genome and transcriptome analyses reveal genes involved in the formation of fine ridges on petal epidermal cells in Hibiscus trionum.</title>
        <authorList>
            <person name="Koshimizu S."/>
            <person name="Masuda S."/>
            <person name="Ishii T."/>
            <person name="Shirasu K."/>
            <person name="Hoshino A."/>
            <person name="Arita M."/>
        </authorList>
    </citation>
    <scope>NUCLEOTIDE SEQUENCE</scope>
    <source>
        <strain evidence="4">Hamamatsu line</strain>
    </source>
</reference>
<keyword evidence="1" id="KW-0175">Coiled coil</keyword>
<evidence type="ECO:0000313" key="4">
    <source>
        <dbReference type="EMBL" id="GMJ03486.1"/>
    </source>
</evidence>
<dbReference type="Pfam" id="PF03732">
    <property type="entry name" value="Retrotrans_gag"/>
    <property type="match status" value="1"/>
</dbReference>
<sequence length="344" mass="39597">MAGDGSDHEHSERESRRVTRQTEKAKRACSKDRITTLEDKVIRLENVVIEANSRFGVVEVQAWELGQWDDKLKQEFQGIINDVNERVNLQDESLKDDVKALKKIVEDLAKQAKVVALRKEIDDLKSEVLVYKADVIKGVVASPARVLVDVPKPKHFKGTRSAQQVEKFLWGIEQYFKASCIIEDANKVSTASIYLTDNALLWWRRRCSDEKCRGTSVRTWDEFQTEFKNQFYPGDAEREARSKLKHLKQEGSIRDYVREFSELQLQISYLSEKNALFHFMDGLKPWVNTELERREVKELSKAIAIAELLKDHSADRNKSPKSKPRLSEREESSNGSGKPSNDKS</sequence>
<feature type="region of interest" description="Disordered" evidence="2">
    <location>
        <begin position="310"/>
        <end position="344"/>
    </location>
</feature>
<feature type="compositionally biased region" description="Polar residues" evidence="2">
    <location>
        <begin position="333"/>
        <end position="344"/>
    </location>
</feature>
<evidence type="ECO:0000256" key="1">
    <source>
        <dbReference type="SAM" id="Coils"/>
    </source>
</evidence>
<dbReference type="EMBL" id="BSYR01000037">
    <property type="protein sequence ID" value="GMJ03486.1"/>
    <property type="molecule type" value="Genomic_DNA"/>
</dbReference>
<keyword evidence="5" id="KW-1185">Reference proteome</keyword>
<evidence type="ECO:0000256" key="2">
    <source>
        <dbReference type="SAM" id="MobiDB-lite"/>
    </source>
</evidence>
<dbReference type="AlphaFoldDB" id="A0A9W7IVR8"/>
<dbReference type="Proteomes" id="UP001165190">
    <property type="component" value="Unassembled WGS sequence"/>
</dbReference>
<feature type="region of interest" description="Disordered" evidence="2">
    <location>
        <begin position="1"/>
        <end position="27"/>
    </location>
</feature>
<gene>
    <name evidence="4" type="ORF">HRI_004017800</name>
</gene>
<feature type="coiled-coil region" evidence="1">
    <location>
        <begin position="91"/>
        <end position="134"/>
    </location>
</feature>
<feature type="domain" description="Retrotransposon gag" evidence="3">
    <location>
        <begin position="191"/>
        <end position="285"/>
    </location>
</feature>
<comment type="caution">
    <text evidence="4">The sequence shown here is derived from an EMBL/GenBank/DDBJ whole genome shotgun (WGS) entry which is preliminary data.</text>
</comment>
<evidence type="ECO:0000259" key="3">
    <source>
        <dbReference type="Pfam" id="PF03732"/>
    </source>
</evidence>